<dbReference type="AlphaFoldDB" id="A0A9Q0MSP3"/>
<organism evidence="1 2">
    <name type="scientific">Pseudolycoriella hygida</name>
    <dbReference type="NCBI Taxonomy" id="35572"/>
    <lineage>
        <taxon>Eukaryota</taxon>
        <taxon>Metazoa</taxon>
        <taxon>Ecdysozoa</taxon>
        <taxon>Arthropoda</taxon>
        <taxon>Hexapoda</taxon>
        <taxon>Insecta</taxon>
        <taxon>Pterygota</taxon>
        <taxon>Neoptera</taxon>
        <taxon>Endopterygota</taxon>
        <taxon>Diptera</taxon>
        <taxon>Nematocera</taxon>
        <taxon>Sciaroidea</taxon>
        <taxon>Sciaridae</taxon>
        <taxon>Pseudolycoriella</taxon>
    </lineage>
</organism>
<evidence type="ECO:0000313" key="1">
    <source>
        <dbReference type="EMBL" id="KAJ6637251.1"/>
    </source>
</evidence>
<comment type="caution">
    <text evidence="1">The sequence shown here is derived from an EMBL/GenBank/DDBJ whole genome shotgun (WGS) entry which is preliminary data.</text>
</comment>
<evidence type="ECO:0000313" key="2">
    <source>
        <dbReference type="Proteomes" id="UP001151699"/>
    </source>
</evidence>
<proteinExistence type="predicted"/>
<dbReference type="Proteomes" id="UP001151699">
    <property type="component" value="Chromosome X"/>
</dbReference>
<sequence>MKCKKRVQNFHMAFILATPAADVVEAMLRNVEKPSLLCLYYYVDATITLQSTYILITPARAASSASIIDFIYSRISERFSLINQLIEDIPAINKMMQNWSEEHNKNSKCLASH</sequence>
<gene>
    <name evidence="1" type="ORF">Bhyg_09981</name>
</gene>
<reference evidence="1" key="1">
    <citation type="submission" date="2022-07" db="EMBL/GenBank/DDBJ databases">
        <authorList>
            <person name="Trinca V."/>
            <person name="Uliana J.V.C."/>
            <person name="Torres T.T."/>
            <person name="Ward R.J."/>
            <person name="Monesi N."/>
        </authorList>
    </citation>
    <scope>NUCLEOTIDE SEQUENCE</scope>
    <source>
        <strain evidence="1">HSMRA1968</strain>
        <tissue evidence="1">Whole embryos</tissue>
    </source>
</reference>
<protein>
    <submittedName>
        <fullName evidence="1">Uncharacterized protein</fullName>
    </submittedName>
</protein>
<keyword evidence="2" id="KW-1185">Reference proteome</keyword>
<dbReference type="EMBL" id="WJQU01000003">
    <property type="protein sequence ID" value="KAJ6637251.1"/>
    <property type="molecule type" value="Genomic_DNA"/>
</dbReference>
<accession>A0A9Q0MSP3</accession>
<name>A0A9Q0MSP3_9DIPT</name>